<feature type="region of interest" description="Disordered" evidence="5">
    <location>
        <begin position="1"/>
        <end position="29"/>
    </location>
</feature>
<keyword evidence="2" id="KW-0489">Methyltransferase</keyword>
<keyword evidence="4" id="KW-0949">S-adenosyl-L-methionine</keyword>
<dbReference type="AlphaFoldDB" id="W2S303"/>
<evidence type="ECO:0000259" key="6">
    <source>
        <dbReference type="Pfam" id="PF08241"/>
    </source>
</evidence>
<dbReference type="CDD" id="cd02440">
    <property type="entry name" value="AdoMet_MTases"/>
    <property type="match status" value="1"/>
</dbReference>
<dbReference type="HOGENOM" id="CLU_049344_0_0_1"/>
<dbReference type="Proteomes" id="UP000030752">
    <property type="component" value="Unassembled WGS sequence"/>
</dbReference>
<evidence type="ECO:0000256" key="1">
    <source>
        <dbReference type="ARBA" id="ARBA00008361"/>
    </source>
</evidence>
<dbReference type="InterPro" id="IPR051052">
    <property type="entry name" value="Diverse_substrate_MTase"/>
</dbReference>
<organism evidence="7 8">
    <name type="scientific">Cyphellophora europaea (strain CBS 101466)</name>
    <name type="common">Phialophora europaea</name>
    <dbReference type="NCBI Taxonomy" id="1220924"/>
    <lineage>
        <taxon>Eukaryota</taxon>
        <taxon>Fungi</taxon>
        <taxon>Dikarya</taxon>
        <taxon>Ascomycota</taxon>
        <taxon>Pezizomycotina</taxon>
        <taxon>Eurotiomycetes</taxon>
        <taxon>Chaetothyriomycetidae</taxon>
        <taxon>Chaetothyriales</taxon>
        <taxon>Cyphellophoraceae</taxon>
        <taxon>Cyphellophora</taxon>
    </lineage>
</organism>
<dbReference type="EMBL" id="KB822718">
    <property type="protein sequence ID" value="ETN43072.1"/>
    <property type="molecule type" value="Genomic_DNA"/>
</dbReference>
<proteinExistence type="inferred from homology"/>
<name>W2S303_CYPE1</name>
<dbReference type="InterPro" id="IPR013216">
    <property type="entry name" value="Methyltransf_11"/>
</dbReference>
<evidence type="ECO:0000256" key="2">
    <source>
        <dbReference type="ARBA" id="ARBA00022603"/>
    </source>
</evidence>
<dbReference type="GO" id="GO:0008757">
    <property type="term" value="F:S-adenosylmethionine-dependent methyltransferase activity"/>
    <property type="evidence" value="ECO:0007669"/>
    <property type="project" value="InterPro"/>
</dbReference>
<protein>
    <recommendedName>
        <fullName evidence="6">Methyltransferase type 11 domain-containing protein</fullName>
    </recommendedName>
</protein>
<comment type="similarity">
    <text evidence="1">Belongs to the methyltransferase superfamily.</text>
</comment>
<dbReference type="STRING" id="1220924.W2S303"/>
<evidence type="ECO:0000256" key="4">
    <source>
        <dbReference type="ARBA" id="ARBA00022691"/>
    </source>
</evidence>
<evidence type="ECO:0000256" key="3">
    <source>
        <dbReference type="ARBA" id="ARBA00022679"/>
    </source>
</evidence>
<dbReference type="OrthoDB" id="10004862at2759"/>
<dbReference type="InterPro" id="IPR029063">
    <property type="entry name" value="SAM-dependent_MTases_sf"/>
</dbReference>
<dbReference type="GO" id="GO:0032259">
    <property type="term" value="P:methylation"/>
    <property type="evidence" value="ECO:0007669"/>
    <property type="project" value="UniProtKB-KW"/>
</dbReference>
<reference evidence="7 8" key="1">
    <citation type="submission" date="2013-03" db="EMBL/GenBank/DDBJ databases">
        <title>The Genome Sequence of Phialophora europaea CBS 101466.</title>
        <authorList>
            <consortium name="The Broad Institute Genomics Platform"/>
            <person name="Cuomo C."/>
            <person name="de Hoog S."/>
            <person name="Gorbushina A."/>
            <person name="Walker B."/>
            <person name="Young S.K."/>
            <person name="Zeng Q."/>
            <person name="Gargeya S."/>
            <person name="Fitzgerald M."/>
            <person name="Haas B."/>
            <person name="Abouelleil A."/>
            <person name="Allen A.W."/>
            <person name="Alvarado L."/>
            <person name="Arachchi H.M."/>
            <person name="Berlin A.M."/>
            <person name="Chapman S.B."/>
            <person name="Gainer-Dewar J."/>
            <person name="Goldberg J."/>
            <person name="Griggs A."/>
            <person name="Gujja S."/>
            <person name="Hansen M."/>
            <person name="Howarth C."/>
            <person name="Imamovic A."/>
            <person name="Ireland A."/>
            <person name="Larimer J."/>
            <person name="McCowan C."/>
            <person name="Murphy C."/>
            <person name="Pearson M."/>
            <person name="Poon T.W."/>
            <person name="Priest M."/>
            <person name="Roberts A."/>
            <person name="Saif S."/>
            <person name="Shea T."/>
            <person name="Sisk P."/>
            <person name="Sykes S."/>
            <person name="Wortman J."/>
            <person name="Nusbaum C."/>
            <person name="Birren B."/>
        </authorList>
    </citation>
    <scope>NUCLEOTIDE SEQUENCE [LARGE SCALE GENOMIC DNA]</scope>
    <source>
        <strain evidence="7 8">CBS 101466</strain>
    </source>
</reference>
<dbReference type="GeneID" id="19969569"/>
<dbReference type="SUPFAM" id="SSF53335">
    <property type="entry name" value="S-adenosyl-L-methionine-dependent methyltransferases"/>
    <property type="match status" value="1"/>
</dbReference>
<dbReference type="eggNOG" id="KOG3010">
    <property type="taxonomic scope" value="Eukaryota"/>
</dbReference>
<feature type="domain" description="Methyltransferase type 11" evidence="6">
    <location>
        <begin position="72"/>
        <end position="173"/>
    </location>
</feature>
<gene>
    <name evidence="7" type="ORF">HMPREF1541_02230</name>
</gene>
<keyword evidence="3" id="KW-0808">Transferase</keyword>
<dbReference type="Gene3D" id="3.40.50.150">
    <property type="entry name" value="Vaccinia Virus protein VP39"/>
    <property type="match status" value="1"/>
</dbReference>
<evidence type="ECO:0000256" key="5">
    <source>
        <dbReference type="SAM" id="MobiDB-lite"/>
    </source>
</evidence>
<dbReference type="RefSeq" id="XP_008714808.1">
    <property type="nucleotide sequence ID" value="XM_008716586.1"/>
</dbReference>
<keyword evidence="8" id="KW-1185">Reference proteome</keyword>
<dbReference type="VEuPathDB" id="FungiDB:HMPREF1541_02230"/>
<dbReference type="Pfam" id="PF08241">
    <property type="entry name" value="Methyltransf_11"/>
    <property type="match status" value="1"/>
</dbReference>
<dbReference type="PANTHER" id="PTHR44942">
    <property type="entry name" value="METHYLTRANSF_11 DOMAIN-CONTAINING PROTEIN"/>
    <property type="match status" value="1"/>
</dbReference>
<dbReference type="PANTHER" id="PTHR44942:SF4">
    <property type="entry name" value="METHYLTRANSFERASE TYPE 11 DOMAIN-CONTAINING PROTEIN"/>
    <property type="match status" value="1"/>
</dbReference>
<accession>W2S303</accession>
<evidence type="ECO:0000313" key="7">
    <source>
        <dbReference type="EMBL" id="ETN43072.1"/>
    </source>
</evidence>
<evidence type="ECO:0000313" key="8">
    <source>
        <dbReference type="Proteomes" id="UP000030752"/>
    </source>
</evidence>
<sequence length="335" mass="37950">MATTMSRHMDYHSSLKPEPATAQQQMNAYDATSSEQWKSYQDYRPEYPPSLFQRIYTFHVENGGRFEGTAHDAGCGPGITAGILSLQFTHVICSDFSKKAVDSARTRLVGPPQSLNKTTNANFSFKVASAEDMSWIATGTIDMVTMSEALHWTDTARTVAAAHQALKPGGTFAAWYYTQPRLPDNAAAETIFREIQACWCKLRRDFSKESERTLWVEQSGYDCVAFPAQMWASVERVKFNTQGNRDVWVRDWDLADMRYESQIDFSERVEFVQDASEWQQEVNIDWFRGWFESLFPTISPAYLDDMLPKLGTALGLHGSTRAVWPVVLLLASKKG</sequence>
<dbReference type="InParanoid" id="W2S303"/>